<dbReference type="EMBL" id="LR798318">
    <property type="protein sequence ID" value="CAB5223375.1"/>
    <property type="molecule type" value="Genomic_DNA"/>
</dbReference>
<gene>
    <name evidence="2" type="ORF">UFOVP381_37</name>
</gene>
<dbReference type="SUPFAM" id="SSF52980">
    <property type="entry name" value="Restriction endonuclease-like"/>
    <property type="match status" value="1"/>
</dbReference>
<accession>A0A6J7X2M5</accession>
<reference evidence="2" key="1">
    <citation type="submission" date="2020-05" db="EMBL/GenBank/DDBJ databases">
        <authorList>
            <person name="Chiriac C."/>
            <person name="Salcher M."/>
            <person name="Ghai R."/>
            <person name="Kavagutti S V."/>
        </authorList>
    </citation>
    <scope>NUCLEOTIDE SEQUENCE</scope>
</reference>
<feature type="domain" description="PD-(D/E)XK endonuclease-like" evidence="1">
    <location>
        <begin position="65"/>
        <end position="233"/>
    </location>
</feature>
<name>A0A6J7X2M5_9CAUD</name>
<dbReference type="Gene3D" id="3.90.320.10">
    <property type="match status" value="1"/>
</dbReference>
<dbReference type="InterPro" id="IPR011335">
    <property type="entry name" value="Restrct_endonuc-II-like"/>
</dbReference>
<sequence length="395" mass="44759">MDAHMAKIPEPSKTTAKQIHWLYEQKKDEPRPHMGCSIIGHSCDRYIWLTWRWAFEPTFPGRIKRLFDTGHREEERIQSDLRALGVELYTMDQDNHKQISVSAVNGHLAGSVDGIGRGFIEAPKSWAVLECKTHNTKSFADLQKKGVAQAKRQHYAQMQMYMGLLDLDRAIYIAQCKDDDELYAEWVHFDQDTFDSYLARAERLIASAGLVEGISTDPAWYECKWCDYQDFCHGDKVALPNCRTCSHATPVKDAAWQCEVHNKALTYAEQRVGCKEHIYIPKMIPFADAVDGGDNFIEYKVRDTDRTFINGPTPGHYLSREIHMLDKSMVGDKTVNEMKDIFGAEVTEAKVGTSILDMADDLEPVYSDDNSAKGKKAKAELAKTAAQVKALKGLR</sequence>
<organism evidence="2">
    <name type="scientific">uncultured Caudovirales phage</name>
    <dbReference type="NCBI Taxonomy" id="2100421"/>
    <lineage>
        <taxon>Viruses</taxon>
        <taxon>Duplodnaviria</taxon>
        <taxon>Heunggongvirae</taxon>
        <taxon>Uroviricota</taxon>
        <taxon>Caudoviricetes</taxon>
        <taxon>Peduoviridae</taxon>
        <taxon>Maltschvirus</taxon>
        <taxon>Maltschvirus maltsch</taxon>
    </lineage>
</organism>
<evidence type="ECO:0000259" key="1">
    <source>
        <dbReference type="Pfam" id="PF12705"/>
    </source>
</evidence>
<protein>
    <submittedName>
        <fullName evidence="2">PD-(D/E)XK nuclease superfamily</fullName>
    </submittedName>
</protein>
<evidence type="ECO:0000313" key="2">
    <source>
        <dbReference type="EMBL" id="CAB5223375.1"/>
    </source>
</evidence>
<dbReference type="InterPro" id="IPR038726">
    <property type="entry name" value="PDDEXK_AddAB-type"/>
</dbReference>
<dbReference type="Pfam" id="PF12705">
    <property type="entry name" value="PDDEXK_1"/>
    <property type="match status" value="1"/>
</dbReference>
<dbReference type="InterPro" id="IPR011604">
    <property type="entry name" value="PDDEXK-like_dom_sf"/>
</dbReference>
<proteinExistence type="predicted"/>